<keyword evidence="4 6" id="KW-0067">ATP-binding</keyword>
<keyword evidence="2 6" id="KW-0819">tRNA processing</keyword>
<evidence type="ECO:0000313" key="8">
    <source>
        <dbReference type="EMBL" id="ATX80560.1"/>
    </source>
</evidence>
<dbReference type="PANTHER" id="PTHR43033:SF1">
    <property type="entry name" value="TRNA(ILE)-LYSIDINE SYNTHASE-RELATED"/>
    <property type="match status" value="1"/>
</dbReference>
<dbReference type="InterPro" id="IPR011063">
    <property type="entry name" value="TilS/TtcA_N"/>
</dbReference>
<dbReference type="HAMAP" id="MF_01161">
    <property type="entry name" value="tRNA_Ile_lys_synt"/>
    <property type="match status" value="1"/>
</dbReference>
<dbReference type="GO" id="GO:0032267">
    <property type="term" value="F:tRNA(Ile)-lysidine synthase activity"/>
    <property type="evidence" value="ECO:0007669"/>
    <property type="project" value="UniProtKB-EC"/>
</dbReference>
<dbReference type="InterPro" id="IPR014729">
    <property type="entry name" value="Rossmann-like_a/b/a_fold"/>
</dbReference>
<accession>A0A2K8KZV8</accession>
<dbReference type="Gene3D" id="3.40.50.620">
    <property type="entry name" value="HUPs"/>
    <property type="match status" value="1"/>
</dbReference>
<evidence type="ECO:0000313" key="9">
    <source>
        <dbReference type="Proteomes" id="UP000231701"/>
    </source>
</evidence>
<dbReference type="GO" id="GO:0005737">
    <property type="term" value="C:cytoplasm"/>
    <property type="evidence" value="ECO:0007669"/>
    <property type="project" value="UniProtKB-SubCell"/>
</dbReference>
<proteinExistence type="inferred from homology"/>
<gene>
    <name evidence="6" type="primary">tilS</name>
    <name evidence="8" type="ORF">Ga0123461_2154</name>
</gene>
<dbReference type="PANTHER" id="PTHR43033">
    <property type="entry name" value="TRNA(ILE)-LYSIDINE SYNTHASE-RELATED"/>
    <property type="match status" value="1"/>
</dbReference>
<dbReference type="InterPro" id="IPR012094">
    <property type="entry name" value="tRNA_Ile_lys_synt"/>
</dbReference>
<comment type="subcellular location">
    <subcellularLocation>
        <location evidence="6">Cytoplasm</location>
    </subcellularLocation>
</comment>
<evidence type="ECO:0000256" key="3">
    <source>
        <dbReference type="ARBA" id="ARBA00022741"/>
    </source>
</evidence>
<dbReference type="SUPFAM" id="SSF52402">
    <property type="entry name" value="Adenine nucleotide alpha hydrolases-like"/>
    <property type="match status" value="1"/>
</dbReference>
<comment type="function">
    <text evidence="6">Ligates lysine onto the cytidine present at position 34 of the AUA codon-specific tRNA(Ile) that contains the anticodon CAU, in an ATP-dependent manner. Cytidine is converted to lysidine, thus changing the amino acid specificity of the tRNA from methionine to isoleucine.</text>
</comment>
<comment type="domain">
    <text evidence="6">The N-terminal region contains the highly conserved SGGXDS motif, predicted to be a P-loop motif involved in ATP binding.</text>
</comment>
<dbReference type="AlphaFoldDB" id="A0A2K8KZV8"/>
<dbReference type="GO" id="GO:0005524">
    <property type="term" value="F:ATP binding"/>
    <property type="evidence" value="ECO:0007669"/>
    <property type="project" value="UniProtKB-UniRule"/>
</dbReference>
<dbReference type="EMBL" id="CP018799">
    <property type="protein sequence ID" value="ATX80560.1"/>
    <property type="molecule type" value="Genomic_DNA"/>
</dbReference>
<name>A0A2K8KZV8_MARES</name>
<evidence type="ECO:0000256" key="4">
    <source>
        <dbReference type="ARBA" id="ARBA00022840"/>
    </source>
</evidence>
<keyword evidence="6" id="KW-0963">Cytoplasm</keyword>
<comment type="similarity">
    <text evidence="6">Belongs to the tRNA(Ile)-lysidine synthase family.</text>
</comment>
<dbReference type="InterPro" id="IPR012795">
    <property type="entry name" value="tRNA_Ile_lys_synt_N"/>
</dbReference>
<dbReference type="NCBIfam" id="TIGR02432">
    <property type="entry name" value="lysidine_TilS_N"/>
    <property type="match status" value="1"/>
</dbReference>
<keyword evidence="1 6" id="KW-0436">Ligase</keyword>
<organism evidence="8 9">
    <name type="scientific">Mariprofundus aestuarium</name>
    <dbReference type="NCBI Taxonomy" id="1921086"/>
    <lineage>
        <taxon>Bacteria</taxon>
        <taxon>Pseudomonadati</taxon>
        <taxon>Pseudomonadota</taxon>
        <taxon>Candidatius Mariprofundia</taxon>
        <taxon>Mariprofundales</taxon>
        <taxon>Mariprofundaceae</taxon>
        <taxon>Mariprofundus</taxon>
    </lineage>
</organism>
<comment type="catalytic activity">
    <reaction evidence="5 6">
        <text>cytidine(34) in tRNA(Ile2) + L-lysine + ATP = lysidine(34) in tRNA(Ile2) + AMP + diphosphate + H(+)</text>
        <dbReference type="Rhea" id="RHEA:43744"/>
        <dbReference type="Rhea" id="RHEA-COMP:10625"/>
        <dbReference type="Rhea" id="RHEA-COMP:10670"/>
        <dbReference type="ChEBI" id="CHEBI:15378"/>
        <dbReference type="ChEBI" id="CHEBI:30616"/>
        <dbReference type="ChEBI" id="CHEBI:32551"/>
        <dbReference type="ChEBI" id="CHEBI:33019"/>
        <dbReference type="ChEBI" id="CHEBI:82748"/>
        <dbReference type="ChEBI" id="CHEBI:83665"/>
        <dbReference type="ChEBI" id="CHEBI:456215"/>
        <dbReference type="EC" id="6.3.4.19"/>
    </reaction>
</comment>
<evidence type="ECO:0000259" key="7">
    <source>
        <dbReference type="Pfam" id="PF01171"/>
    </source>
</evidence>
<evidence type="ECO:0000256" key="6">
    <source>
        <dbReference type="HAMAP-Rule" id="MF_01161"/>
    </source>
</evidence>
<evidence type="ECO:0000256" key="1">
    <source>
        <dbReference type="ARBA" id="ARBA00022598"/>
    </source>
</evidence>
<reference evidence="8 9" key="1">
    <citation type="submission" date="2016-12" db="EMBL/GenBank/DDBJ databases">
        <title>Isolation and genomic insights into novel planktonic Zetaproteobacteria from stratified waters of the Chesapeake Bay.</title>
        <authorList>
            <person name="McAllister S.M."/>
            <person name="Kato S."/>
            <person name="Chan C.S."/>
            <person name="Chiu B.K."/>
            <person name="Field E.K."/>
        </authorList>
    </citation>
    <scope>NUCLEOTIDE SEQUENCE [LARGE SCALE GENOMIC DNA]</scope>
    <source>
        <strain evidence="8 9">CP-5</strain>
    </source>
</reference>
<keyword evidence="3 6" id="KW-0547">Nucleotide-binding</keyword>
<dbReference type="Proteomes" id="UP000231701">
    <property type="component" value="Chromosome"/>
</dbReference>
<feature type="domain" description="tRNA(Ile)-lysidine/2-thiocytidine synthase N-terminal" evidence="7">
    <location>
        <begin position="25"/>
        <end position="199"/>
    </location>
</feature>
<dbReference type="EC" id="6.3.4.19" evidence="6"/>
<feature type="binding site" evidence="6">
    <location>
        <begin position="31"/>
        <end position="36"/>
    </location>
    <ligand>
        <name>ATP</name>
        <dbReference type="ChEBI" id="CHEBI:30616"/>
    </ligand>
</feature>
<sequence>MNLERMSTRFAGWLGGSNRSVLPHKVAVGWSGGADSTALLLALKVSGHDVVAWHVDHGWRDSSRHESAILAGRASRWGIPFYSARLSAAGEANREAEARRGRLEQFLRWSSELDVTTLCLAHQLDDQAETVCMRLLQGAGAGGCRGMQQERMHHGLRIVRPLLHVSGAELREALRLAGAEWFEDPSNSDMSIWRNRIRHGLFPRMAAAGVAPELLFMRWQKQAERVAVHLDAGADVVLKNSSSPAKNNDGVVRLSWRQWVDCPAAVRARVLQRMMATALGDGVTPGRRHIVLVEQWTSRNGRGGLDLSGCRLQRRKGDLHLLPTTSVCACHHG</sequence>
<dbReference type="KEGG" id="maes:Ga0123461_2154"/>
<evidence type="ECO:0000256" key="2">
    <source>
        <dbReference type="ARBA" id="ARBA00022694"/>
    </source>
</evidence>
<keyword evidence="9" id="KW-1185">Reference proteome</keyword>
<dbReference type="CDD" id="cd01992">
    <property type="entry name" value="TilS_N"/>
    <property type="match status" value="1"/>
</dbReference>
<dbReference type="GO" id="GO:0006400">
    <property type="term" value="P:tRNA modification"/>
    <property type="evidence" value="ECO:0007669"/>
    <property type="project" value="UniProtKB-UniRule"/>
</dbReference>
<protein>
    <recommendedName>
        <fullName evidence="6">tRNA(Ile)-lysidine synthase</fullName>
        <ecNumber evidence="6">6.3.4.19</ecNumber>
    </recommendedName>
    <alternativeName>
        <fullName evidence="6">tRNA(Ile)-2-lysyl-cytidine synthase</fullName>
    </alternativeName>
    <alternativeName>
        <fullName evidence="6">tRNA(Ile)-lysidine synthetase</fullName>
    </alternativeName>
</protein>
<evidence type="ECO:0000256" key="5">
    <source>
        <dbReference type="ARBA" id="ARBA00048539"/>
    </source>
</evidence>
<dbReference type="Pfam" id="PF01171">
    <property type="entry name" value="ATP_bind_3"/>
    <property type="match status" value="1"/>
</dbReference>